<accession>A0A7C8ZAQ7</accession>
<dbReference type="InterPro" id="IPR003409">
    <property type="entry name" value="MORN"/>
</dbReference>
<reference evidence="2" key="1">
    <citation type="journal article" date="2013" name="J. Plant Res.">
        <title>Effect of fungi and light on seed germination of three Opuntia species from semiarid lands of central Mexico.</title>
        <authorList>
            <person name="Delgado-Sanchez P."/>
            <person name="Jimenez-Bremont J.F."/>
            <person name="Guerrero-Gonzalez Mde L."/>
            <person name="Flores J."/>
        </authorList>
    </citation>
    <scope>NUCLEOTIDE SEQUENCE</scope>
    <source>
        <tissue evidence="2">Cladode</tissue>
    </source>
</reference>
<dbReference type="EMBL" id="GISG01110031">
    <property type="protein sequence ID" value="MBA4638652.1"/>
    <property type="molecule type" value="Transcribed_RNA"/>
</dbReference>
<evidence type="ECO:0000313" key="2">
    <source>
        <dbReference type="EMBL" id="MBA4638652.1"/>
    </source>
</evidence>
<dbReference type="InterPro" id="IPR036525">
    <property type="entry name" value="Tubulin/FtsZ_GTPase_sf"/>
</dbReference>
<dbReference type="PANTHER" id="PTHR43215:SF15">
    <property type="entry name" value="PROTEIN ACCUMULATION AND REPLICATION OF CHLOROPLASTS 3, CHLOROPLASTIC"/>
    <property type="match status" value="1"/>
</dbReference>
<dbReference type="GO" id="GO:0005829">
    <property type="term" value="C:cytosol"/>
    <property type="evidence" value="ECO:0007669"/>
    <property type="project" value="TreeGrafter"/>
</dbReference>
<reference evidence="2" key="2">
    <citation type="submission" date="2020-07" db="EMBL/GenBank/DDBJ databases">
        <authorList>
            <person name="Vera ALvarez R."/>
            <person name="Arias-Moreno D.M."/>
            <person name="Jimenez-Jacinto V."/>
            <person name="Jimenez-Bremont J.F."/>
            <person name="Swaminathan K."/>
            <person name="Moose S.P."/>
            <person name="Guerrero-Gonzalez M.L."/>
            <person name="Marino-Ramirez L."/>
            <person name="Landsman D."/>
            <person name="Rodriguez-Kessler M."/>
            <person name="Delgado-Sanchez P."/>
        </authorList>
    </citation>
    <scope>NUCLEOTIDE SEQUENCE</scope>
    <source>
        <tissue evidence="2">Cladode</tissue>
    </source>
</reference>
<dbReference type="AlphaFoldDB" id="A0A7C8ZAQ7"/>
<dbReference type="Pfam" id="PF02493">
    <property type="entry name" value="MORN"/>
    <property type="match status" value="4"/>
</dbReference>
<evidence type="ECO:0000256" key="1">
    <source>
        <dbReference type="ARBA" id="ARBA00022737"/>
    </source>
</evidence>
<dbReference type="GO" id="GO:0009707">
    <property type="term" value="C:chloroplast outer membrane"/>
    <property type="evidence" value="ECO:0007669"/>
    <property type="project" value="TreeGrafter"/>
</dbReference>
<dbReference type="SMART" id="SM00698">
    <property type="entry name" value="MORN"/>
    <property type="match status" value="4"/>
</dbReference>
<sequence>MGVTSLTPTLYTSSLRSSFSLSPPEPSNCRFNSSFLYCNRNVLKSSQWRSKRKFVRISGSSSTLKDYINDDATRESSTDIWADSECVEVIAIGNRVDPVLDFCLRSPSHSQSLRFWNIISSGSVRGLLQQKSLGKEVHPNIVGAPVNEESYLKAVVLVASAGYGDDCMKATDILWAIKSGGGLAVAVIMKPFSFEGKRRYDEVTSLVHRLQNCVNFCINIDIDTLLKMDMVTLDEALKTAHRAVSSAINAVSILVSDNHKKHIHSLHGGVRQIVVAEVIKVLKSYKEGKVGFGFGHNVETSIVQAVYDCPFLSMGLKDLDGTVVCILSSSCALGDNDVRALICTFRQATACTKDVILSVVYDPDMKPNVIATTVITVCVAEKSSSQKTSLLSRLVDSIPFVFNFLRRNHMQSENPKGSNLRENVFPAILANFVETNEVPHTVPAEVTDENIGILSAKESLLVEDSSEKDYGDDTTYGFEWLEANGDVSKYIQQNVEGSKASEREMLISRNFGLGSRIAQDLSVEDVNSSAGVSVADSPKIFILPVGVRLSDDLHETFDGSNSRQPADRVTPEDAPMHVVVPSVSPLNGVADTGLDVVTEFWNSASTLLRRQHDFSKKQGVLAARAASMLEAERNAKTRWSPVVEIRYRGGIYKGRCQGGLPEGRGSLTFQDGSVYDGMWRYGKRSGIGSLFFSNGDVFHGSWRDDLVHGKGWLYFHSGERWFANFWKGRANGEARFYSKSGEIFFGQFEDGWRHGHFLCIKVDGARYVEIWNEGVLVSSEELDS</sequence>
<name>A0A7C8ZAQ7_OPUST</name>
<dbReference type="Gene3D" id="2.20.110.10">
    <property type="entry name" value="Histone H3 K4-specific methyltransferase SET7/9 N-terminal domain"/>
    <property type="match status" value="1"/>
</dbReference>
<dbReference type="GO" id="GO:0010020">
    <property type="term" value="P:chloroplast fission"/>
    <property type="evidence" value="ECO:0007669"/>
    <property type="project" value="TreeGrafter"/>
</dbReference>
<evidence type="ECO:0008006" key="3">
    <source>
        <dbReference type="Google" id="ProtNLM"/>
    </source>
</evidence>
<keyword evidence="1" id="KW-0677">Repeat</keyword>
<dbReference type="SUPFAM" id="SSF82185">
    <property type="entry name" value="Histone H3 K4-specific methyltransferase SET7/9 N-terminal domain"/>
    <property type="match status" value="1"/>
</dbReference>
<dbReference type="Gene3D" id="3.40.50.1440">
    <property type="entry name" value="Tubulin/FtsZ, GTPase domain"/>
    <property type="match status" value="1"/>
</dbReference>
<protein>
    <recommendedName>
        <fullName evidence="3">Protein ACCUMULATION AND REPLICATION OF CHLOROPLASTS 3</fullName>
    </recommendedName>
</protein>
<dbReference type="SUPFAM" id="SSF52490">
    <property type="entry name" value="Tubulin nucleotide-binding domain-like"/>
    <property type="match status" value="1"/>
</dbReference>
<proteinExistence type="predicted"/>
<dbReference type="PANTHER" id="PTHR43215">
    <property type="entry name" value="RADIAL SPOKE HEAD 1 HOMOLOG"/>
    <property type="match status" value="1"/>
</dbReference>
<organism evidence="2">
    <name type="scientific">Opuntia streptacantha</name>
    <name type="common">Prickly pear cactus</name>
    <name type="synonym">Opuntia cardona</name>
    <dbReference type="NCBI Taxonomy" id="393608"/>
    <lineage>
        <taxon>Eukaryota</taxon>
        <taxon>Viridiplantae</taxon>
        <taxon>Streptophyta</taxon>
        <taxon>Embryophyta</taxon>
        <taxon>Tracheophyta</taxon>
        <taxon>Spermatophyta</taxon>
        <taxon>Magnoliopsida</taxon>
        <taxon>eudicotyledons</taxon>
        <taxon>Gunneridae</taxon>
        <taxon>Pentapetalae</taxon>
        <taxon>Caryophyllales</taxon>
        <taxon>Cactineae</taxon>
        <taxon>Cactaceae</taxon>
        <taxon>Opuntioideae</taxon>
        <taxon>Opuntia</taxon>
    </lineage>
</organism>